<accession>A0A9K3LEX9</accession>
<evidence type="ECO:0000256" key="4">
    <source>
        <dbReference type="ARBA" id="ARBA00022825"/>
    </source>
</evidence>
<dbReference type="SMART" id="SM00228">
    <property type="entry name" value="PDZ"/>
    <property type="match status" value="1"/>
</dbReference>
<evidence type="ECO:0000259" key="6">
    <source>
        <dbReference type="PROSITE" id="PS50106"/>
    </source>
</evidence>
<dbReference type="Pfam" id="PF10208">
    <property type="entry name" value="ARMET_C"/>
    <property type="match status" value="1"/>
</dbReference>
<keyword evidence="4" id="KW-0720">Serine protease</keyword>
<reference evidence="7" key="2">
    <citation type="submission" date="2021-04" db="EMBL/GenBank/DDBJ databases">
        <authorList>
            <person name="Podell S."/>
        </authorList>
    </citation>
    <scope>NUCLEOTIDE SEQUENCE</scope>
    <source>
        <strain evidence="7">Hildebrandi</strain>
    </source>
</reference>
<evidence type="ECO:0000256" key="2">
    <source>
        <dbReference type="ARBA" id="ARBA00022670"/>
    </source>
</evidence>
<dbReference type="EMBL" id="JAGRRH010000013">
    <property type="protein sequence ID" value="KAG7359626.1"/>
    <property type="molecule type" value="Genomic_DNA"/>
</dbReference>
<keyword evidence="3" id="KW-0378">Hydrolase</keyword>
<dbReference type="Pfam" id="PF13180">
    <property type="entry name" value="PDZ_2"/>
    <property type="match status" value="1"/>
</dbReference>
<reference evidence="7" key="1">
    <citation type="journal article" date="2021" name="Sci. Rep.">
        <title>Diploid genomic architecture of Nitzschia inconspicua, an elite biomass production diatom.</title>
        <authorList>
            <person name="Oliver A."/>
            <person name="Podell S."/>
            <person name="Pinowska A."/>
            <person name="Traller J.C."/>
            <person name="Smith S.R."/>
            <person name="McClure R."/>
            <person name="Beliaev A."/>
            <person name="Bohutskyi P."/>
            <person name="Hill E.A."/>
            <person name="Rabines A."/>
            <person name="Zheng H."/>
            <person name="Allen L.Z."/>
            <person name="Kuo A."/>
            <person name="Grigoriev I.V."/>
            <person name="Allen A.E."/>
            <person name="Hazlebeck D."/>
            <person name="Allen E.E."/>
        </authorList>
    </citation>
    <scope>NUCLEOTIDE SEQUENCE</scope>
    <source>
        <strain evidence="7">Hildebrandi</strain>
    </source>
</reference>
<dbReference type="InterPro" id="IPR019345">
    <property type="entry name" value="ARMET_C"/>
</dbReference>
<name>A0A9K3LEX9_9STRA</name>
<feature type="signal peptide" evidence="5">
    <location>
        <begin position="1"/>
        <end position="18"/>
    </location>
</feature>
<dbReference type="OrthoDB" id="4217619at2759"/>
<dbReference type="AlphaFoldDB" id="A0A9K3LEX9"/>
<feature type="chain" id="PRO_5039887194" evidence="5">
    <location>
        <begin position="19"/>
        <end position="485"/>
    </location>
</feature>
<dbReference type="InterPro" id="IPR051201">
    <property type="entry name" value="Chloro_Bact_Ser_Proteases"/>
</dbReference>
<proteinExistence type="inferred from homology"/>
<dbReference type="PANTHER" id="PTHR43343">
    <property type="entry name" value="PEPTIDASE S12"/>
    <property type="match status" value="1"/>
</dbReference>
<dbReference type="InterPro" id="IPR001478">
    <property type="entry name" value="PDZ"/>
</dbReference>
<gene>
    <name evidence="7" type="ORF">IV203_034724</name>
</gene>
<keyword evidence="5" id="KW-0732">Signal</keyword>
<dbReference type="PANTHER" id="PTHR43343:SF3">
    <property type="entry name" value="PROTEASE DO-LIKE 8, CHLOROPLASTIC"/>
    <property type="match status" value="1"/>
</dbReference>
<evidence type="ECO:0000256" key="5">
    <source>
        <dbReference type="SAM" id="SignalP"/>
    </source>
</evidence>
<dbReference type="GO" id="GO:0008236">
    <property type="term" value="F:serine-type peptidase activity"/>
    <property type="evidence" value="ECO:0007669"/>
    <property type="project" value="UniProtKB-KW"/>
</dbReference>
<feature type="domain" description="PDZ" evidence="6">
    <location>
        <begin position="351"/>
        <end position="454"/>
    </location>
</feature>
<comment type="similarity">
    <text evidence="1">Belongs to the peptidase S1C family.</text>
</comment>
<evidence type="ECO:0000313" key="7">
    <source>
        <dbReference type="EMBL" id="KAG7359626.1"/>
    </source>
</evidence>
<comment type="caution">
    <text evidence="7">The sequence shown here is derived from an EMBL/GenBank/DDBJ whole genome shotgun (WGS) entry which is preliminary data.</text>
</comment>
<protein>
    <submittedName>
        <fullName evidence="7">Peptidase S1 and S6 chymotrypsin/Hap family protein</fullName>
    </submittedName>
</protein>
<dbReference type="Proteomes" id="UP000693970">
    <property type="component" value="Unassembled WGS sequence"/>
</dbReference>
<organism evidence="7 8">
    <name type="scientific">Nitzschia inconspicua</name>
    <dbReference type="NCBI Taxonomy" id="303405"/>
    <lineage>
        <taxon>Eukaryota</taxon>
        <taxon>Sar</taxon>
        <taxon>Stramenopiles</taxon>
        <taxon>Ochrophyta</taxon>
        <taxon>Bacillariophyta</taxon>
        <taxon>Bacillariophyceae</taxon>
        <taxon>Bacillariophycidae</taxon>
        <taxon>Bacillariales</taxon>
        <taxon>Bacillariaceae</taxon>
        <taxon>Nitzschia</taxon>
    </lineage>
</organism>
<dbReference type="Pfam" id="PF13365">
    <property type="entry name" value="Trypsin_2"/>
    <property type="match status" value="1"/>
</dbReference>
<dbReference type="GO" id="GO:0006508">
    <property type="term" value="P:proteolysis"/>
    <property type="evidence" value="ECO:0007669"/>
    <property type="project" value="UniProtKB-KW"/>
</dbReference>
<evidence type="ECO:0000256" key="3">
    <source>
        <dbReference type="ARBA" id="ARBA00022801"/>
    </source>
</evidence>
<sequence length="485" mass="52283">MKFRREFALLALCHAVPASTFVPLSLKGRTTSLASPSEKYAFYSMTGDPSGPLLAENNEHNNNHDAIKNGQRDAFSNLSVTELKRILIDRGVDFRDCLEKRDLVERLRESEAMGYGSSYQQAHSPSSEGLLSEEVVLINTFKRVSPSVANIKTTTFVPAQDGLRLRPMEVPIGTGSGFLWDSKGHVVTNFHVVSAGRRDGRIPETVKVKLAGLVEARDADVVGVEPEKDLAVLRLRDRRNLPPPIPVGTSNDLQVGQSVLAIGNPFGLDDTLTKGIVSALGRDVDGIGGRPIHGCIQTDAAINQGNSGGPLMDSRGRLIGVNTAIFSPSGGNVGIGFAIPVDTVRRVVNQIINYGKVVRPTLGISIVDDRIVKAIEQQLGRQVEGCLVASVVPNSPAETSGLQASQLSGDGSVLLGDLVTEINGEPVRQAEDLISAVEEKDEGDVVTLRVLRKCDPRQAEYVRVRLTTRDKLDGQNRIGARAPWQ</sequence>
<evidence type="ECO:0000313" key="8">
    <source>
        <dbReference type="Proteomes" id="UP000693970"/>
    </source>
</evidence>
<keyword evidence="8" id="KW-1185">Reference proteome</keyword>
<dbReference type="FunFam" id="2.40.10.10:FF:000001">
    <property type="entry name" value="Periplasmic serine protease DegS"/>
    <property type="match status" value="1"/>
</dbReference>
<evidence type="ECO:0000256" key="1">
    <source>
        <dbReference type="ARBA" id="ARBA00010541"/>
    </source>
</evidence>
<dbReference type="PROSITE" id="PS50106">
    <property type="entry name" value="PDZ"/>
    <property type="match status" value="1"/>
</dbReference>
<keyword evidence="2" id="KW-0645">Protease</keyword>